<evidence type="ECO:0000313" key="1">
    <source>
        <dbReference type="EMBL" id="AXC12403.1"/>
    </source>
</evidence>
<organism evidence="1 2">
    <name type="scientific">Acidisarcina polymorpha</name>
    <dbReference type="NCBI Taxonomy" id="2211140"/>
    <lineage>
        <taxon>Bacteria</taxon>
        <taxon>Pseudomonadati</taxon>
        <taxon>Acidobacteriota</taxon>
        <taxon>Terriglobia</taxon>
        <taxon>Terriglobales</taxon>
        <taxon>Acidobacteriaceae</taxon>
        <taxon>Acidisarcina</taxon>
    </lineage>
</organism>
<name>A0A2Z5FZQ3_9BACT</name>
<evidence type="ECO:0000313" key="2">
    <source>
        <dbReference type="Proteomes" id="UP000253606"/>
    </source>
</evidence>
<gene>
    <name evidence="1" type="ORF">ACPOL_3108</name>
</gene>
<reference evidence="1 2" key="1">
    <citation type="journal article" date="2018" name="Front. Microbiol.">
        <title>Hydrolytic Capabilities as a Key to Environmental Success: Chitinolytic and Cellulolytic Acidobacteria From Acidic Sub-arctic Soils and Boreal Peatlands.</title>
        <authorList>
            <person name="Belova S.E."/>
            <person name="Ravin N.V."/>
            <person name="Pankratov T.A."/>
            <person name="Rakitin A.L."/>
            <person name="Ivanova A.A."/>
            <person name="Beletsky A.V."/>
            <person name="Mardanov A.V."/>
            <person name="Sinninghe Damste J.S."/>
            <person name="Dedysh S.N."/>
        </authorList>
    </citation>
    <scope>NUCLEOTIDE SEQUENCE [LARGE SCALE GENOMIC DNA]</scope>
    <source>
        <strain evidence="1 2">SBC82</strain>
    </source>
</reference>
<keyword evidence="2" id="KW-1185">Reference proteome</keyword>
<dbReference type="Proteomes" id="UP000253606">
    <property type="component" value="Chromosome"/>
</dbReference>
<dbReference type="AlphaFoldDB" id="A0A2Z5FZQ3"/>
<protein>
    <submittedName>
        <fullName evidence="1">Uncharacterized protein</fullName>
    </submittedName>
</protein>
<proteinExistence type="predicted"/>
<dbReference type="KEGG" id="abas:ACPOL_3108"/>
<dbReference type="EMBL" id="CP030840">
    <property type="protein sequence ID" value="AXC12403.1"/>
    <property type="molecule type" value="Genomic_DNA"/>
</dbReference>
<accession>A0A2Z5FZQ3</accession>
<sequence>MLCAVLLIAISIPIFLLSEQWIKKQGQRFVDRMTIWREPIDSWNL</sequence>